<keyword evidence="3" id="KW-0963">Cytoplasm</keyword>
<keyword evidence="4" id="KW-0493">Microtubule</keyword>
<dbReference type="InterPro" id="IPR043160">
    <property type="entry name" value="Dynein_C_barrel"/>
</dbReference>
<evidence type="ECO:0000313" key="18">
    <source>
        <dbReference type="Proteomes" id="UP000549394"/>
    </source>
</evidence>
<dbReference type="Gene3D" id="1.10.287.2620">
    <property type="match status" value="1"/>
</dbReference>
<feature type="coiled-coil region" evidence="14">
    <location>
        <begin position="2964"/>
        <end position="3026"/>
    </location>
</feature>
<dbReference type="InterPro" id="IPR024317">
    <property type="entry name" value="Dynein_heavy_chain_D4_dom"/>
</dbReference>
<dbReference type="InterPro" id="IPR054354">
    <property type="entry name" value="DYNC2H1-like_lid"/>
</dbReference>
<dbReference type="Gene3D" id="6.10.140.1060">
    <property type="match status" value="1"/>
</dbReference>
<dbReference type="FunFam" id="1.10.8.720:FF:000007">
    <property type="entry name" value="Dynein axonemal heavy chain 6"/>
    <property type="match status" value="1"/>
</dbReference>
<dbReference type="Gene3D" id="1.20.58.1120">
    <property type="match status" value="1"/>
</dbReference>
<comment type="caution">
    <text evidence="17">The sequence shown here is derived from an EMBL/GenBank/DDBJ whole genome shotgun (WGS) entry which is preliminary data.</text>
</comment>
<dbReference type="FunFam" id="3.40.50.300:FF:000063">
    <property type="entry name" value="dynein heavy chain 6, axonemal"/>
    <property type="match status" value="1"/>
</dbReference>
<dbReference type="CDD" id="cd14688">
    <property type="entry name" value="bZIP_YAP"/>
    <property type="match status" value="1"/>
</dbReference>
<dbReference type="Gene3D" id="1.10.8.710">
    <property type="match status" value="1"/>
</dbReference>
<keyword evidence="12" id="KW-0206">Cytoskeleton</keyword>
<dbReference type="GO" id="GO:0005930">
    <property type="term" value="C:axoneme"/>
    <property type="evidence" value="ECO:0007669"/>
    <property type="project" value="UniProtKB-SubCell"/>
</dbReference>
<feature type="compositionally biased region" description="Pro residues" evidence="15">
    <location>
        <begin position="164"/>
        <end position="173"/>
    </location>
</feature>
<feature type="compositionally biased region" description="Polar residues" evidence="15">
    <location>
        <begin position="530"/>
        <end position="539"/>
    </location>
</feature>
<dbReference type="InterPro" id="IPR026983">
    <property type="entry name" value="DHC"/>
</dbReference>
<evidence type="ECO:0000256" key="14">
    <source>
        <dbReference type="SAM" id="Coils"/>
    </source>
</evidence>
<dbReference type="Pfam" id="PF12775">
    <property type="entry name" value="AAA_7"/>
    <property type="match status" value="1"/>
</dbReference>
<evidence type="ECO:0000256" key="12">
    <source>
        <dbReference type="ARBA" id="ARBA00023212"/>
    </source>
</evidence>
<dbReference type="GO" id="GO:0005874">
    <property type="term" value="C:microtubule"/>
    <property type="evidence" value="ECO:0007669"/>
    <property type="project" value="UniProtKB-KW"/>
</dbReference>
<dbReference type="InterPro" id="IPR041658">
    <property type="entry name" value="AAA_lid_11"/>
</dbReference>
<dbReference type="PANTHER" id="PTHR22878:SF68">
    <property type="entry name" value="DYNEIN HEAVY CHAIN 6, AXONEMAL-LIKE"/>
    <property type="match status" value="1"/>
</dbReference>
<dbReference type="FunFam" id="1.20.920.30:FF:000005">
    <property type="entry name" value="Dynein, axonemal, heavy chain 2"/>
    <property type="match status" value="1"/>
</dbReference>
<dbReference type="GO" id="GO:0051959">
    <property type="term" value="F:dynein light intermediate chain binding"/>
    <property type="evidence" value="ECO:0007669"/>
    <property type="project" value="InterPro"/>
</dbReference>
<dbReference type="Gene3D" id="1.20.920.20">
    <property type="match status" value="1"/>
</dbReference>
<dbReference type="InterPro" id="IPR003593">
    <property type="entry name" value="AAA+_ATPase"/>
</dbReference>
<evidence type="ECO:0000256" key="5">
    <source>
        <dbReference type="ARBA" id="ARBA00022737"/>
    </source>
</evidence>
<dbReference type="Pfam" id="PF22597">
    <property type="entry name" value="DYN_lid"/>
    <property type="match status" value="1"/>
</dbReference>
<dbReference type="FunFam" id="1.20.58.1120:FF:000001">
    <property type="entry name" value="dynein heavy chain 2, axonemal"/>
    <property type="match status" value="1"/>
</dbReference>
<dbReference type="Pfam" id="PF18199">
    <property type="entry name" value="Dynein_C"/>
    <property type="match status" value="1"/>
</dbReference>
<dbReference type="FunFam" id="1.20.1270.280:FF:000009">
    <property type="entry name" value="Dynein, axonemal, heavy chain 6"/>
    <property type="match status" value="1"/>
</dbReference>
<dbReference type="FunFam" id="3.40.50.300:FF:000223">
    <property type="entry name" value="Dynein heavy chain 3, axonemal"/>
    <property type="match status" value="1"/>
</dbReference>
<dbReference type="GO" id="GO:0005524">
    <property type="term" value="F:ATP binding"/>
    <property type="evidence" value="ECO:0007669"/>
    <property type="project" value="UniProtKB-KW"/>
</dbReference>
<dbReference type="Gene3D" id="1.10.8.1220">
    <property type="match status" value="1"/>
</dbReference>
<dbReference type="FunFam" id="1.10.8.1220:FF:000001">
    <property type="entry name" value="Dynein axonemal heavy chain 5"/>
    <property type="match status" value="1"/>
</dbReference>
<dbReference type="Gene3D" id="1.10.8.720">
    <property type="entry name" value="Region D6 of dynein motor"/>
    <property type="match status" value="1"/>
</dbReference>
<dbReference type="InterPro" id="IPR042222">
    <property type="entry name" value="Dynein_2_N"/>
</dbReference>
<keyword evidence="18" id="KW-1185">Reference proteome</keyword>
<dbReference type="Gene3D" id="1.20.920.30">
    <property type="match status" value="1"/>
</dbReference>
<dbReference type="Pfam" id="PF18198">
    <property type="entry name" value="AAA_lid_11"/>
    <property type="match status" value="1"/>
</dbReference>
<keyword evidence="8" id="KW-0243">Dynein</keyword>
<evidence type="ECO:0000256" key="1">
    <source>
        <dbReference type="ARBA" id="ARBA00004430"/>
    </source>
</evidence>
<dbReference type="Pfam" id="PF12781">
    <property type="entry name" value="AAA_9"/>
    <property type="match status" value="1"/>
</dbReference>
<feature type="compositionally biased region" description="Low complexity" evidence="15">
    <location>
        <begin position="22"/>
        <end position="33"/>
    </location>
</feature>
<dbReference type="Gene3D" id="3.40.50.300">
    <property type="entry name" value="P-loop containing nucleotide triphosphate hydrolases"/>
    <property type="match status" value="5"/>
</dbReference>
<evidence type="ECO:0000259" key="16">
    <source>
        <dbReference type="SMART" id="SM00382"/>
    </source>
</evidence>
<dbReference type="FunFam" id="1.20.140.100:FF:000004">
    <property type="entry name" value="Dynein axonemal heavy chain 6"/>
    <property type="match status" value="1"/>
</dbReference>
<comment type="similarity">
    <text evidence="2">Belongs to the dynein heavy chain family.</text>
</comment>
<keyword evidence="7" id="KW-0067">ATP-binding</keyword>
<dbReference type="InterPro" id="IPR035706">
    <property type="entry name" value="AAA_9"/>
</dbReference>
<feature type="compositionally biased region" description="Basic and acidic residues" evidence="15">
    <location>
        <begin position="131"/>
        <end position="154"/>
    </location>
</feature>
<feature type="coiled-coil region" evidence="14">
    <location>
        <begin position="851"/>
        <end position="904"/>
    </location>
</feature>
<keyword evidence="6" id="KW-0547">Nucleotide-binding</keyword>
<evidence type="ECO:0000313" key="17">
    <source>
        <dbReference type="EMBL" id="CAD5112358.1"/>
    </source>
</evidence>
<dbReference type="Gene3D" id="3.20.180.20">
    <property type="entry name" value="Dynein heavy chain, N-terminal domain 2"/>
    <property type="match status" value="1"/>
</dbReference>
<feature type="domain" description="AAA+ ATPase" evidence="16">
    <location>
        <begin position="1793"/>
        <end position="1944"/>
    </location>
</feature>
<feature type="region of interest" description="Disordered" evidence="15">
    <location>
        <begin position="1"/>
        <end position="58"/>
    </location>
</feature>
<accession>A0A7I8V7U4</accession>
<evidence type="ECO:0000256" key="13">
    <source>
        <dbReference type="ARBA" id="ARBA00023273"/>
    </source>
</evidence>
<dbReference type="InterPro" id="IPR042219">
    <property type="entry name" value="AAA_lid_11_sf"/>
</dbReference>
<keyword evidence="5" id="KW-0677">Repeat</keyword>
<gene>
    <name evidence="17" type="ORF">DGYR_LOCUS1514</name>
</gene>
<dbReference type="Proteomes" id="UP000549394">
    <property type="component" value="Unassembled WGS sequence"/>
</dbReference>
<dbReference type="GO" id="GO:0008569">
    <property type="term" value="F:minus-end-directed microtubule motor activity"/>
    <property type="evidence" value="ECO:0007669"/>
    <property type="project" value="InterPro"/>
</dbReference>
<evidence type="ECO:0000256" key="2">
    <source>
        <dbReference type="ARBA" id="ARBA00008887"/>
    </source>
</evidence>
<keyword evidence="10" id="KW-0969">Cilium</keyword>
<dbReference type="FunFam" id="1.10.8.710:FF:000004">
    <property type="entry name" value="Dynein axonemal heavy chain 6"/>
    <property type="match status" value="1"/>
</dbReference>
<feature type="compositionally biased region" description="Polar residues" evidence="15">
    <location>
        <begin position="44"/>
        <end position="57"/>
    </location>
</feature>
<dbReference type="InterPro" id="IPR041466">
    <property type="entry name" value="Dynein_AAA5_ext"/>
</dbReference>
<proteinExistence type="inferred from homology"/>
<dbReference type="InterPro" id="IPR043157">
    <property type="entry name" value="Dynein_AAA1S"/>
</dbReference>
<dbReference type="FunFam" id="3.40.50.300:FF:002141">
    <property type="entry name" value="Dynein heavy chain"/>
    <property type="match status" value="1"/>
</dbReference>
<dbReference type="Gene3D" id="1.10.472.130">
    <property type="match status" value="1"/>
</dbReference>
<dbReference type="Gene3D" id="1.20.1270.280">
    <property type="match status" value="1"/>
</dbReference>
<dbReference type="OrthoDB" id="5593012at2759"/>
<dbReference type="SUPFAM" id="SSF52540">
    <property type="entry name" value="P-loop containing nucleoside triphosphate hydrolases"/>
    <property type="match status" value="4"/>
</dbReference>
<feature type="domain" description="AAA+ ATPase" evidence="16">
    <location>
        <begin position="2146"/>
        <end position="2299"/>
    </location>
</feature>
<dbReference type="InterPro" id="IPR035699">
    <property type="entry name" value="AAA_6"/>
</dbReference>
<dbReference type="Gene3D" id="3.10.490.20">
    <property type="match status" value="1"/>
</dbReference>
<evidence type="ECO:0000256" key="7">
    <source>
        <dbReference type="ARBA" id="ARBA00022840"/>
    </source>
</evidence>
<keyword evidence="11" id="KW-0505">Motor protein</keyword>
<feature type="compositionally biased region" description="Basic and acidic residues" evidence="15">
    <location>
        <begin position="518"/>
        <end position="528"/>
    </location>
</feature>
<dbReference type="FunFam" id="3.10.490.20:FF:000005">
    <property type="entry name" value="Dynein axonemal heavy chain 6"/>
    <property type="match status" value="1"/>
</dbReference>
<dbReference type="PANTHER" id="PTHR22878">
    <property type="entry name" value="DYNEIN HEAVY CHAIN 6, AXONEMAL-LIKE-RELATED"/>
    <property type="match status" value="1"/>
</dbReference>
<dbReference type="Pfam" id="PF12774">
    <property type="entry name" value="AAA_6"/>
    <property type="match status" value="1"/>
</dbReference>
<dbReference type="FunFam" id="3.40.50.300:FF:000362">
    <property type="entry name" value="Dynein, axonemal, heavy chain 6"/>
    <property type="match status" value="1"/>
</dbReference>
<evidence type="ECO:0000256" key="4">
    <source>
        <dbReference type="ARBA" id="ARBA00022701"/>
    </source>
</evidence>
<evidence type="ECO:0000256" key="11">
    <source>
        <dbReference type="ARBA" id="ARBA00023175"/>
    </source>
</evidence>
<feature type="region of interest" description="Disordered" evidence="15">
    <location>
        <begin position="73"/>
        <end position="193"/>
    </location>
</feature>
<dbReference type="EMBL" id="CAJFCJ010000002">
    <property type="protein sequence ID" value="CAD5112358.1"/>
    <property type="molecule type" value="Genomic_DNA"/>
</dbReference>
<evidence type="ECO:0000256" key="10">
    <source>
        <dbReference type="ARBA" id="ARBA00023069"/>
    </source>
</evidence>
<feature type="compositionally biased region" description="Basic and acidic residues" evidence="15">
    <location>
        <begin position="86"/>
        <end position="96"/>
    </location>
</feature>
<keyword evidence="9 14" id="KW-0175">Coiled coil</keyword>
<feature type="compositionally biased region" description="Polar residues" evidence="15">
    <location>
        <begin position="73"/>
        <end position="84"/>
    </location>
</feature>
<dbReference type="FunFam" id="1.20.920.20:FF:000006">
    <property type="entry name" value="Dynein, axonemal, heavy chain 6"/>
    <property type="match status" value="1"/>
</dbReference>
<dbReference type="Gene3D" id="1.20.140.100">
    <property type="entry name" value="Dynein heavy chain, N-terminal domain 2"/>
    <property type="match status" value="1"/>
</dbReference>
<dbReference type="GO" id="GO:0045505">
    <property type="term" value="F:dynein intermediate chain binding"/>
    <property type="evidence" value="ECO:0007669"/>
    <property type="project" value="InterPro"/>
</dbReference>
<reference evidence="17 18" key="1">
    <citation type="submission" date="2020-08" db="EMBL/GenBank/DDBJ databases">
        <authorList>
            <person name="Hejnol A."/>
        </authorList>
    </citation>
    <scope>NUCLEOTIDE SEQUENCE [LARGE SCALE GENOMIC DNA]</scope>
</reference>
<dbReference type="InterPro" id="IPR024743">
    <property type="entry name" value="Dynein_HC_stalk"/>
</dbReference>
<keyword evidence="13" id="KW-0966">Cell projection</keyword>
<dbReference type="GO" id="GO:0030286">
    <property type="term" value="C:dynein complex"/>
    <property type="evidence" value="ECO:0007669"/>
    <property type="project" value="UniProtKB-KW"/>
</dbReference>
<dbReference type="InterPro" id="IPR027417">
    <property type="entry name" value="P-loop_NTPase"/>
</dbReference>
<dbReference type="InterPro" id="IPR041228">
    <property type="entry name" value="Dynein_C"/>
</dbReference>
<evidence type="ECO:0000256" key="3">
    <source>
        <dbReference type="ARBA" id="ARBA00022490"/>
    </source>
</evidence>
<dbReference type="Pfam" id="PF12780">
    <property type="entry name" value="AAA_8"/>
    <property type="match status" value="1"/>
</dbReference>
<organism evidence="17 18">
    <name type="scientific">Dimorphilus gyrociliatus</name>
    <dbReference type="NCBI Taxonomy" id="2664684"/>
    <lineage>
        <taxon>Eukaryota</taxon>
        <taxon>Metazoa</taxon>
        <taxon>Spiralia</taxon>
        <taxon>Lophotrochozoa</taxon>
        <taxon>Annelida</taxon>
        <taxon>Polychaeta</taxon>
        <taxon>Polychaeta incertae sedis</taxon>
        <taxon>Dinophilidae</taxon>
        <taxon>Dimorphilus</taxon>
    </lineage>
</organism>
<dbReference type="InterPro" id="IPR004273">
    <property type="entry name" value="Dynein_heavy_D6_P-loop"/>
</dbReference>
<dbReference type="CDD" id="cd00009">
    <property type="entry name" value="AAA"/>
    <property type="match status" value="1"/>
</dbReference>
<protein>
    <submittedName>
        <fullName evidence="17">DgyrCDS1591</fullName>
    </submittedName>
</protein>
<dbReference type="SMART" id="SM00382">
    <property type="entry name" value="AAA"/>
    <property type="match status" value="3"/>
</dbReference>
<dbReference type="FunFam" id="3.20.180.20:FF:000004">
    <property type="entry name" value="Dynein axonemal heavy chain 6"/>
    <property type="match status" value="1"/>
</dbReference>
<evidence type="ECO:0000256" key="15">
    <source>
        <dbReference type="SAM" id="MobiDB-lite"/>
    </source>
</evidence>
<dbReference type="FunFam" id="3.40.50.300:FF:001143">
    <property type="entry name" value="Dynein axonemal heavy chain 6"/>
    <property type="match status" value="1"/>
</dbReference>
<evidence type="ECO:0000256" key="8">
    <source>
        <dbReference type="ARBA" id="ARBA00023017"/>
    </source>
</evidence>
<dbReference type="InterPro" id="IPR042228">
    <property type="entry name" value="Dynein_linker_3"/>
</dbReference>
<evidence type="ECO:0000256" key="6">
    <source>
        <dbReference type="ARBA" id="ARBA00022741"/>
    </source>
</evidence>
<feature type="domain" description="AAA+ ATPase" evidence="16">
    <location>
        <begin position="1512"/>
        <end position="1651"/>
    </location>
</feature>
<dbReference type="FunFam" id="1.10.472.130:FF:000015">
    <property type="entry name" value="Dynein heavy chain 7"/>
    <property type="match status" value="1"/>
</dbReference>
<dbReference type="FunFam" id="1.10.287.2620:FF:000001">
    <property type="entry name" value="Cytoplasmic dynein heavy chain 1"/>
    <property type="match status" value="1"/>
</dbReference>
<sequence>MNGESALFEKRKPHPPRETNNLSLSLQLKSRLSSKPEGIRETPSRSLTFQRPTQAQLRSAAIPAAAKLEPLPQLQSYQNQQSPEYIQRKAKEKLLEQDYSTTEDDEPYQKRKKIGAVEPLRDSIITPPPRLPEELQRKQSDLEKSMSLEKDELTTPRPVSVLAPAPPPPPPARTPRGTGHADSASKPAQVYPSFRTNYNGLNKPLEIIEIIRKNPSVGFFYLTPAVSKDSVDYHYYNLKICEHEKASKEDHCTISQKGVIRMRADDETEFTPLDRWEQEYKYFQRLVKIPVFKLFRKWKAFTVWRNNVRTTKVKDCKKALTENLFIVNSSLRPALLNVREMCYRISDMGLCKVEKGHTYRLDEFCSAQHNQLQEVSERLKEFRELVKEVVRSACRTALLEAGFTPDDYFYDSSESPGMEGGIPGTASSYYAQNSVYDMDIYGEAPDKMTYTEQANKRSHCKRLTCFIRLADYLIVNTMHVLAVNSVETLLNYLKEQLENTPSLLEIQSTHPVITEEDAIPRSEDEPPKVRQQSARQKPQTAPAANEEEEEGAHLVPPLFLTEFFIEPANLIFQPDEDKFQNEIKKVIDEFQSCVLDVKNLVPDNYFDAFTRPLINSKFEEKTCGDGPGLEAMFEDDKHLQDRIGNIRDALMAAFNSANSYADTFQEYRHFFRENESLDLDAIRRENHDVDFFASSLAKYHRQEKMVEVIIKKRLLGLLLVDATAMKEKLAPSPRRCLEVVNDILPVKARQEVDRLIAELQDAQYKLEFLPTSTVEYVDSLNFLDTVQERIGPLEKEAQIVSEMYELIEKFKVPTPPEDFAVFQTLNPSINNVLNSIDKSLAERDMNVDKFCKHLDKDIEDLNKELKEVKQESQNPMILDPKAERDKVKASLLKMHKTMEELQQKAFLYKSYQKNFKVEVTKYEELEEVHAELKLKQLLWDSLEEWENCVSEWTDAKFEELDPETLTATTTKYGKTVVQLEKGLPPNGVVPLVKNKVNLMREKLPVISDLRNPNLKKRHWEMIESVLDYNFTDEEPITLGRLEEIDAFRHTESIQEISGQASSEAGLEGLLKKVEDSWKATEFVVLPYKDQKEVYILGGTDDIQVLLDESNINIQTISSSRHVGPIKPKVDEWIKQLDLFGKTLEDWLNCQRQWLYLESIFSAPDIARQLPAEAKMFNQVDKSYKDIMRKVHKVPLAMRITAVPGMLETFRQNNALLDQIQKCLEAYLESKRVIFPRFYFLSNDELLEILAQTRNPLAVQPHLRKCFDAIAKLEFGVVEKKTERSSEGGDIDGPVPPPAGDDEVTYTNDIHAMISPEGERVSLGPGQRARGNVEDWLGKVEEAMYKNLRLLTKAAITDYENRSKEDWVAQHCSQIVLTVSQMFWCKEATQALDTNTLKEFEQKNFKDLNKMAAIVRGDMTKLQRAILCALITIDVHARDMVTGMVHSKVNSTNDFEWQKQLRYYWEADVDDCVVRMSSSYYIYGYEYLGASPRLVITPLTDRCYLCLMGALQLDLGGAPAGPAGTGKTETTKDLAKSLAKQCVVFNCSDGLDYKMMGRFFSGLAQSGAWCCFDEFNRIDIEVLSVIAQQLITIRNAKAGKLAKFMFEGREIKLVQSCAAFITMNPGYAGRTELPDNLKALFRPIAMMVPDYRLIAEVILYSEGFEDSKTLAQKMTQMYKLCSEQLSQQDHYDFGMRAVKSVLVMAGSLKRQNPDKSEDVVLIRALRDSNLPKFLQQDAILFQAILQDLFPGVDIPEHDYGRLQKEIEYVTADAGLQVVDSQTKKIIQFYETMLVRHGVMLVGPAGGGKSTVYRMLANGLSRLKTLAKTAENLVDEGLDNPFYQPVHLHILNPKSITMDELYGGINKLTLEWHDGLMAIKVREACQDTSEDHHWVVCDGPVDALWIENMNTVLDDNKMLCLANSERIKLTPFIHMLFEVQDLAVASPATVSRCGMVYIDSKELGWLPYVQTWMTEKGKKFKQETREYIMEMFDKYVEQGLKFISKKCTQGMPQVDISKVVTLCKLLEALLLMPGCPDLKQDIGKLHPLVALTFVFSYMWSIGGNLSHNSWDAFDTYVRQIFEDQGDAKLPNVGDLWSCYIDFDMRRMDLWERTVTPFKYNKEIPFFEMLVPTVDTVRFGFLMEKLLSVHQSVLFTGGTGVGKSVIARGMLNDVGLKSGYVPVFLNFSAQTNSNRTQEMIEGKLEKKRKTILGAPAGKRVIIFVDDLNMPKLEVYGAQPPIELLRQYQDYGGLYDREKLFWKEIHDVTFCAACAPPGGGRNPVTPRFVRHFSMFCIPPPNEHSLKHMFTAILNGFLYDFTHDVRKCTDFIVAAAVEIYERMSTDLLPTPAKSHYVFNLRDLSKCVQGILQADSSTIRESKQIFRLFCHEALRVFHDRLVNNEDKTFFYSILSEMASKHFGENVEAESFITNPVIFGDYIKMGLDRQDRVYEDLSGNLAKVRSILEDYLGDFNLTSTKEMKLVFFLDAVEHISRIARMIRQDRGNALLVGVGGCGKQSLTRLASHMNGYKCFQIELSRGYDYSSFHEDLKKLYTSAGVENQHTVFLFTDTQIVVEEFLEDINNILNSGEVPNLFEPDEHEKLIIGCRPAAKEAGIAEGNRDAIFDFCINRVRNNLHVVLCMSPVGSAFRTRCRMFPSLVNCCTIDWFTEWPREALLGVSKSAFEEVDLGSDELKNKVSEMCVDIHTSVQNMATRFYKEVKRHYYTTPTSYLELINLYIQMLGDKKRSLELARDRVKNGLTKIFETNELITNMEKELVELEPELKKKSADTETLMEKLVVDQEKADTVRKVVMEDEAVAKAKESETKAIADDAQRDLDEALPALEASNAALDTLDKNDISEIRVFTKPPELVQTVMEAVCILMGGKTDWDGAKRLLGDGNLIKNLKGYDKDNVSPAIIRKLAVYINNPKFQPETVEKVSKACKSMCMWVRAMDTYAKVFKTVEPKRQKKEAAEAELRVVQAALREKQEKLAAVEKQIAELQKMYDDSVSEKSRLEKQMALTQARLRRASKLTTALADEKIRWEESVAKFEEDLGNVVGDVFVSTACVAYYGAFSANYRLELVNFWIEKCAEKGIPVTQGMTLVNVLADPFEIRQWNSDGLPRDQVSTENAVLVTKGRRWPLMIDPQDQANRWIRNKEAMNGLKIIKLTDSNFLRTLENCIRIGMPVLLEEVGEHLDPALEPILLKQTFKQGGRLLIRLGDSDIDYDRNFKFYMTTKLANPHYLPEVCIKVTIINFTVTKAGLEDQLLSEVVSLERPDLEEQRNQLIVKINTDKNQLKAIEDRILKLLFESEGNILDNEELINTLNDSKITSGTITQRLKEAEQTEAKITHAREKYRSVAAKGSVMYFVVADMGNVDPMYQFSLKYFKQLFANTIQASEKSKDLHTRLNTLLEKTTQDIFRNVARGLFEKDKLVFSFMLCGEILRQQNLITDDEWNFFLRGASGMDRERPKKPDVPWISQANWNSAFDLSDTLESFKNIHTELTKTPCFVKMGNVEVRANPETDPNYVPEPKIDLKNIPNDDSIKGHWNERLTSFQRLVFIKVFQEEKVIFAASEFVRENLGQEFIESPSIDLSLLYEDMSPVTPLVFVLSTGSDPMGAFQRFAKEKGFSEKIQAISLGQGQGPVAEKMIAAAVKTGDWVFLQNCHLAASWMLSMEEMIKKMQEKPQDVHEDFRLFLSSMPAKSFPVTVLQNAVKVTNEPPKGLRANVRRAFGELTNQFFEEQILGIKWRRLVFGICFFHAIIQERKKFGPLGWNIKYEFNDSDRECALLNLDMFCKEGVIPWDSLIYITGEITYGGRVTDAWDQRCLKTVLKRFFHPETLKDDYKFSESGIYYAPINDSLQEYKDYIDKLPLLDQPEIFGMHANANIAFQVQETNILIGTILDVQPRLSSGGAGKSNDDIVYELAESILEKIIEKLDIENARADMLEPDEKGRVNSLTTVLTQEVDRFNKLLRVIRTSLTELQKAIKGLVVMSEELERVYTSFLNNQVPSLWANAAYPSLKPLASWVKDLVLRCDFIANWISRGPPKSFWLSGFFFPQGFLTGVLQNHARKYNQAIDHLNFRFKTLPKYRDQAEVTAATEKLDYGEEIDMDKDLELPRDGVFVHGLFMDGFRWDDKAMLLAESVPGEMFSSLPMLHMEPRVDFTPTHRDYNSPLYKTSARAGTLSTTGHSTNFVVAVHLPSKQPQDYWISQGSALLCQLSE</sequence>
<dbReference type="Pfam" id="PF03028">
    <property type="entry name" value="Dynein_heavy"/>
    <property type="match status" value="1"/>
</dbReference>
<comment type="subcellular location">
    <subcellularLocation>
        <location evidence="1">Cytoplasm</location>
        <location evidence="1">Cytoskeleton</location>
        <location evidence="1">Cilium axoneme</location>
    </subcellularLocation>
</comment>
<dbReference type="GO" id="GO:0007018">
    <property type="term" value="P:microtubule-based movement"/>
    <property type="evidence" value="ECO:0007669"/>
    <property type="project" value="InterPro"/>
</dbReference>
<dbReference type="Pfam" id="PF12777">
    <property type="entry name" value="MT"/>
    <property type="match status" value="1"/>
</dbReference>
<evidence type="ECO:0000256" key="9">
    <source>
        <dbReference type="ARBA" id="ARBA00023054"/>
    </source>
</evidence>
<dbReference type="InterPro" id="IPR013602">
    <property type="entry name" value="Dynein_heavy_linker"/>
</dbReference>
<dbReference type="Pfam" id="PF17852">
    <property type="entry name" value="Dynein_AAA_lid"/>
    <property type="match status" value="1"/>
</dbReference>
<feature type="region of interest" description="Disordered" evidence="15">
    <location>
        <begin position="508"/>
        <end position="551"/>
    </location>
</feature>
<name>A0A7I8V7U4_9ANNE</name>
<dbReference type="Pfam" id="PF08393">
    <property type="entry name" value="DHC_N2"/>
    <property type="match status" value="1"/>
</dbReference>